<sequence length="419" mass="44683">MLESAQIIAVGDEVLAGETVNTNGAWMAQFLMTFGIRPSLQYIVPDSLDAIEAAVRRGLVEADLVITIGGLGPTADDRTVEACGRALCRPLTVDEVLLERIRSRHSHTAGWEASARRQARVLEGALLWPNPRGQAPGQAVAEGSGWVILLPGPPREMQAIAETHMGPWLRERSGGTIHRDAYTVFDLGESAVATHLGPLLSGHHPKTGIYAQPGRVDVRIDTDDSAMGRVLRERSRAWVMTQIPAPVYELAGQSREAYLIEWLAEHAMTIAAMESLTGGEILASLISIPGASRAVVGGVVAYTDAVKAQFGVSQAILSNQGAVSAACAEAMAIAIRERLGVDVGISSTGYAGPDGGDEENPVGTFYVAAAGPHGTVVRRRHTPLDRQAVRRVAAHTALSAVWELLKLPTLWQSPRDSQD</sequence>
<evidence type="ECO:0000256" key="1">
    <source>
        <dbReference type="HAMAP-Rule" id="MF_00226"/>
    </source>
</evidence>
<dbReference type="GO" id="GO:0016787">
    <property type="term" value="F:hydrolase activity"/>
    <property type="evidence" value="ECO:0007669"/>
    <property type="project" value="UniProtKB-KW"/>
</dbReference>
<dbReference type="Pfam" id="PF18146">
    <property type="entry name" value="CinA_KH"/>
    <property type="match status" value="1"/>
</dbReference>
<dbReference type="EMBL" id="JABBVZ010000001">
    <property type="protein sequence ID" value="NMP20814.1"/>
    <property type="molecule type" value="Genomic_DNA"/>
</dbReference>
<gene>
    <name evidence="1" type="primary">cinA</name>
    <name evidence="3" type="ORF">HIJ39_00365</name>
</gene>
<dbReference type="InterPro" id="IPR001453">
    <property type="entry name" value="MoaB/Mog_dom"/>
</dbReference>
<dbReference type="InterPro" id="IPR008135">
    <property type="entry name" value="Competence-induced_CinA"/>
</dbReference>
<name>A0A7Y0L2R6_9FIRM</name>
<keyword evidence="3" id="KW-0378">Hydrolase</keyword>
<reference evidence="3 4" key="1">
    <citation type="submission" date="2020-04" db="EMBL/GenBank/DDBJ databases">
        <authorList>
            <person name="Zhang R."/>
            <person name="Schippers A."/>
        </authorList>
    </citation>
    <scope>NUCLEOTIDE SEQUENCE [LARGE SCALE GENOMIC DNA]</scope>
    <source>
        <strain evidence="3 4">DSM 109850</strain>
    </source>
</reference>
<evidence type="ECO:0000259" key="2">
    <source>
        <dbReference type="SMART" id="SM00852"/>
    </source>
</evidence>
<dbReference type="SMART" id="SM00852">
    <property type="entry name" value="MoCF_biosynth"/>
    <property type="match status" value="1"/>
</dbReference>
<dbReference type="RefSeq" id="WP_169095531.1">
    <property type="nucleotide sequence ID" value="NZ_JABBVZ010000001.1"/>
</dbReference>
<dbReference type="Pfam" id="PF00994">
    <property type="entry name" value="MoCF_biosynth"/>
    <property type="match status" value="1"/>
</dbReference>
<dbReference type="SUPFAM" id="SSF53218">
    <property type="entry name" value="Molybdenum cofactor biosynthesis proteins"/>
    <property type="match status" value="1"/>
</dbReference>
<dbReference type="Proteomes" id="UP000533476">
    <property type="component" value="Unassembled WGS sequence"/>
</dbReference>
<dbReference type="Gene3D" id="3.40.980.10">
    <property type="entry name" value="MoaB/Mog-like domain"/>
    <property type="match status" value="1"/>
</dbReference>
<dbReference type="InterPro" id="IPR008136">
    <property type="entry name" value="CinA_C"/>
</dbReference>
<dbReference type="NCBIfam" id="TIGR00199">
    <property type="entry name" value="PncC_domain"/>
    <property type="match status" value="1"/>
</dbReference>
<proteinExistence type="inferred from homology"/>
<accession>A0A7Y0L2R6</accession>
<dbReference type="Pfam" id="PF02464">
    <property type="entry name" value="CinA"/>
    <property type="match status" value="1"/>
</dbReference>
<dbReference type="InterPro" id="IPR041424">
    <property type="entry name" value="CinA_KH"/>
</dbReference>
<dbReference type="CDD" id="cd00885">
    <property type="entry name" value="cinA"/>
    <property type="match status" value="1"/>
</dbReference>
<dbReference type="InterPro" id="IPR050101">
    <property type="entry name" value="CinA"/>
</dbReference>
<evidence type="ECO:0000313" key="4">
    <source>
        <dbReference type="Proteomes" id="UP000533476"/>
    </source>
</evidence>
<evidence type="ECO:0000313" key="3">
    <source>
        <dbReference type="EMBL" id="NMP20814.1"/>
    </source>
</evidence>
<dbReference type="PANTHER" id="PTHR13939:SF0">
    <property type="entry name" value="NMN AMIDOHYDROLASE-LIKE PROTEIN YFAY"/>
    <property type="match status" value="1"/>
</dbReference>
<feature type="domain" description="MoaB/Mog" evidence="2">
    <location>
        <begin position="6"/>
        <end position="172"/>
    </location>
</feature>
<dbReference type="InterPro" id="IPR036425">
    <property type="entry name" value="MoaB/Mog-like_dom_sf"/>
</dbReference>
<organism evidence="3 4">
    <name type="scientific">Sulfobacillus harzensis</name>
    <dbReference type="NCBI Taxonomy" id="2729629"/>
    <lineage>
        <taxon>Bacteria</taxon>
        <taxon>Bacillati</taxon>
        <taxon>Bacillota</taxon>
        <taxon>Clostridia</taxon>
        <taxon>Eubacteriales</taxon>
        <taxon>Clostridiales Family XVII. Incertae Sedis</taxon>
        <taxon>Sulfobacillus</taxon>
    </lineage>
</organism>
<keyword evidence="4" id="KW-1185">Reference proteome</keyword>
<dbReference type="AlphaFoldDB" id="A0A7Y0L2R6"/>
<dbReference type="PIRSF" id="PIRSF006728">
    <property type="entry name" value="CinA"/>
    <property type="match status" value="1"/>
</dbReference>
<dbReference type="Gene3D" id="3.90.950.20">
    <property type="entry name" value="CinA-like"/>
    <property type="match status" value="1"/>
</dbReference>
<dbReference type="HAMAP" id="MF_00226_B">
    <property type="entry name" value="CinA_B"/>
    <property type="match status" value="1"/>
</dbReference>
<comment type="similarity">
    <text evidence="1">Belongs to the CinA family.</text>
</comment>
<dbReference type="InterPro" id="IPR036653">
    <property type="entry name" value="CinA-like_C"/>
</dbReference>
<dbReference type="PANTHER" id="PTHR13939">
    <property type="entry name" value="NICOTINAMIDE-NUCLEOTIDE AMIDOHYDROLASE PNCC"/>
    <property type="match status" value="1"/>
</dbReference>
<comment type="caution">
    <text evidence="3">The sequence shown here is derived from an EMBL/GenBank/DDBJ whole genome shotgun (WGS) entry which is preliminary data.</text>
</comment>
<dbReference type="SUPFAM" id="SSF142433">
    <property type="entry name" value="CinA-like"/>
    <property type="match status" value="1"/>
</dbReference>
<protein>
    <recommendedName>
        <fullName evidence="1">Putative competence-damage inducible protein</fullName>
    </recommendedName>
</protein>
<dbReference type="Gene3D" id="3.30.70.2860">
    <property type="match status" value="1"/>
</dbReference>